<dbReference type="Pfam" id="PF02992">
    <property type="entry name" value="Transposase_21"/>
    <property type="match status" value="2"/>
</dbReference>
<dbReference type="EMBL" id="CP144745">
    <property type="protein sequence ID" value="WVZ52987.1"/>
    <property type="molecule type" value="Genomic_DNA"/>
</dbReference>
<protein>
    <submittedName>
        <fullName evidence="1">Uncharacterized protein</fullName>
    </submittedName>
</protein>
<dbReference type="InterPro" id="IPR004242">
    <property type="entry name" value="Transposase_21"/>
</dbReference>
<dbReference type="AlphaFoldDB" id="A0AAQ3PU25"/>
<evidence type="ECO:0000313" key="2">
    <source>
        <dbReference type="Proteomes" id="UP001341281"/>
    </source>
</evidence>
<dbReference type="Proteomes" id="UP001341281">
    <property type="component" value="Chromosome 01"/>
</dbReference>
<name>A0AAQ3PU25_PASNO</name>
<evidence type="ECO:0000313" key="1">
    <source>
        <dbReference type="EMBL" id="WVZ52987.1"/>
    </source>
</evidence>
<gene>
    <name evidence="1" type="ORF">U9M48_003982</name>
</gene>
<reference evidence="1 2" key="1">
    <citation type="submission" date="2024-02" db="EMBL/GenBank/DDBJ databases">
        <title>High-quality chromosome-scale genome assembly of Pensacola bahiagrass (Paspalum notatum Flugge var. saurae).</title>
        <authorList>
            <person name="Vega J.M."/>
            <person name="Podio M."/>
            <person name="Orjuela J."/>
            <person name="Siena L.A."/>
            <person name="Pessino S.C."/>
            <person name="Combes M.C."/>
            <person name="Mariac C."/>
            <person name="Albertini E."/>
            <person name="Pupilli F."/>
            <person name="Ortiz J.P.A."/>
            <person name="Leblanc O."/>
        </authorList>
    </citation>
    <scope>NUCLEOTIDE SEQUENCE [LARGE SCALE GENOMIC DNA]</scope>
    <source>
        <strain evidence="1">R1</strain>
        <tissue evidence="1">Leaf</tissue>
    </source>
</reference>
<keyword evidence="2" id="KW-1185">Reference proteome</keyword>
<organism evidence="1 2">
    <name type="scientific">Paspalum notatum var. saurae</name>
    <dbReference type="NCBI Taxonomy" id="547442"/>
    <lineage>
        <taxon>Eukaryota</taxon>
        <taxon>Viridiplantae</taxon>
        <taxon>Streptophyta</taxon>
        <taxon>Embryophyta</taxon>
        <taxon>Tracheophyta</taxon>
        <taxon>Spermatophyta</taxon>
        <taxon>Magnoliopsida</taxon>
        <taxon>Liliopsida</taxon>
        <taxon>Poales</taxon>
        <taxon>Poaceae</taxon>
        <taxon>PACMAD clade</taxon>
        <taxon>Panicoideae</taxon>
        <taxon>Andropogonodae</taxon>
        <taxon>Paspaleae</taxon>
        <taxon>Paspalinae</taxon>
        <taxon>Paspalum</taxon>
    </lineage>
</organism>
<proteinExistence type="predicted"/>
<sequence>MNLFSEMSSSHSTWLMTLRMYTLPPWLCVKQKFILMLELIQGPKQPGNDIDVYQQLLVEELLLLWTEGVHMWYVHKQDAFVLWALLGFRACVHCLDATDSTYLKHCRKVVYVGRHRRFLGGKNPVRKNGKHFNGKEENYGKPIHRSGKVVFEMVKSLRVVFGKRPSSVPIPNENGKAPMWKKKNLYFGGRLIGKD</sequence>
<accession>A0AAQ3PU25</accession>